<dbReference type="InterPro" id="IPR042272">
    <property type="entry name" value="ATP12_ATP_synth-F1-assembly_N"/>
</dbReference>
<dbReference type="RefSeq" id="WP_116624202.1">
    <property type="nucleotide sequence ID" value="NZ_QURN01000008.1"/>
</dbReference>
<keyword evidence="2" id="KW-0809">Transit peptide</keyword>
<comment type="caution">
    <text evidence="5">The sequence shown here is derived from an EMBL/GenBank/DDBJ whole genome shotgun (WGS) entry which is preliminary data.</text>
</comment>
<evidence type="ECO:0000256" key="4">
    <source>
        <dbReference type="SAM" id="MobiDB-lite"/>
    </source>
</evidence>
<dbReference type="Pfam" id="PF07542">
    <property type="entry name" value="ATP12"/>
    <property type="match status" value="1"/>
</dbReference>
<reference evidence="6" key="1">
    <citation type="submission" date="2018-08" db="EMBL/GenBank/DDBJ databases">
        <authorList>
            <person name="Im W.T."/>
        </authorList>
    </citation>
    <scope>NUCLEOTIDE SEQUENCE [LARGE SCALE GENOMIC DNA]</scope>
    <source>
        <strain evidence="6">LA-28</strain>
    </source>
</reference>
<dbReference type="SUPFAM" id="SSF160909">
    <property type="entry name" value="ATP12-like"/>
    <property type="match status" value="1"/>
</dbReference>
<name>A0A371XDM2_9HYPH</name>
<evidence type="ECO:0000313" key="5">
    <source>
        <dbReference type="EMBL" id="RFC67328.1"/>
    </source>
</evidence>
<accession>A0A371XDM2</accession>
<protein>
    <submittedName>
        <fullName evidence="5">ATPase</fullName>
    </submittedName>
</protein>
<dbReference type="InterPro" id="IPR011419">
    <property type="entry name" value="ATP12_ATP_synth-F1-assembly"/>
</dbReference>
<dbReference type="PANTHER" id="PTHR21013">
    <property type="entry name" value="ATP SYNTHASE MITOCHONDRIAL F1 COMPLEX ASSEMBLY FACTOR 2/ATP12 PROTEIN, MITOCHONDRIAL PRECURSOR"/>
    <property type="match status" value="1"/>
</dbReference>
<dbReference type="InterPro" id="IPR023335">
    <property type="entry name" value="ATP12_ortho_dom_sf"/>
</dbReference>
<dbReference type="Gene3D" id="3.30.2180.10">
    <property type="entry name" value="ATP12-like"/>
    <property type="match status" value="1"/>
</dbReference>
<keyword evidence="6" id="KW-1185">Reference proteome</keyword>
<dbReference type="EMBL" id="QURN01000008">
    <property type="protein sequence ID" value="RFC67328.1"/>
    <property type="molecule type" value="Genomic_DNA"/>
</dbReference>
<evidence type="ECO:0000256" key="1">
    <source>
        <dbReference type="ARBA" id="ARBA00008231"/>
    </source>
</evidence>
<comment type="similarity">
    <text evidence="1">Belongs to the ATP12 family.</text>
</comment>
<keyword evidence="3" id="KW-0143">Chaperone</keyword>
<gene>
    <name evidence="5" type="ORF">DY251_12330</name>
</gene>
<evidence type="ECO:0000313" key="6">
    <source>
        <dbReference type="Proteomes" id="UP000262379"/>
    </source>
</evidence>
<dbReference type="PANTHER" id="PTHR21013:SF10">
    <property type="entry name" value="ATP SYNTHASE MITOCHONDRIAL F1 COMPLEX ASSEMBLY FACTOR 2"/>
    <property type="match status" value="1"/>
</dbReference>
<proteinExistence type="inferred from homology"/>
<dbReference type="Gene3D" id="1.10.3580.10">
    <property type="entry name" value="ATP12 ATPase"/>
    <property type="match status" value="1"/>
</dbReference>
<organism evidence="5 6">
    <name type="scientific">Mesorhizobium denitrificans</name>
    <dbReference type="NCBI Taxonomy" id="2294114"/>
    <lineage>
        <taxon>Bacteria</taxon>
        <taxon>Pseudomonadati</taxon>
        <taxon>Pseudomonadota</taxon>
        <taxon>Alphaproteobacteria</taxon>
        <taxon>Hyphomicrobiales</taxon>
        <taxon>Phyllobacteriaceae</taxon>
        <taxon>Mesorhizobium</taxon>
    </lineage>
</organism>
<dbReference type="Proteomes" id="UP000262379">
    <property type="component" value="Unassembled WGS sequence"/>
</dbReference>
<evidence type="ECO:0000256" key="2">
    <source>
        <dbReference type="ARBA" id="ARBA00022946"/>
    </source>
</evidence>
<feature type="region of interest" description="Disordered" evidence="4">
    <location>
        <begin position="1"/>
        <end position="25"/>
    </location>
</feature>
<sequence length="269" mass="29407">MRDILNDLESGEFLSDPDPTRRAQNQMRTPLPKRFYKDVTLADVDGGVSIMLDGKAVRTPGRVPVVLPNRAAAKLIADEFAAQADEINPATMPVTRLVNTAIDGVANEADAVLEDILRFASSDMLCYRADSPEKLVDRQNEAWDPVLDWAANALQARFALAEGVMHIKQSPLAIQALRTHLAHRLGDEPSVRALRLAALHLMTSISGSALLALAVESGTLDAEQAWLAAHVDEDWQIEHWGQDAEALARRNARHRDFAAAASVLQSLRA</sequence>
<evidence type="ECO:0000256" key="3">
    <source>
        <dbReference type="ARBA" id="ARBA00023186"/>
    </source>
</evidence>
<dbReference type="AlphaFoldDB" id="A0A371XDM2"/>
<dbReference type="GO" id="GO:0043461">
    <property type="term" value="P:proton-transporting ATP synthase complex assembly"/>
    <property type="evidence" value="ECO:0007669"/>
    <property type="project" value="InterPro"/>
</dbReference>